<keyword evidence="5" id="KW-0028">Amino-acid biosynthesis</keyword>
<gene>
    <name evidence="5" type="primary">thrB</name>
    <name evidence="8" type="ORF">KY465_06530</name>
</gene>
<feature type="domain" description="Aminoglycoside phosphotransferase" evidence="7">
    <location>
        <begin position="27"/>
        <end position="266"/>
    </location>
</feature>
<comment type="similarity">
    <text evidence="5">Belongs to the pseudomonas-type ThrB family.</text>
</comment>
<protein>
    <recommendedName>
        <fullName evidence="5 6">Homoserine kinase</fullName>
        <shortName evidence="5">HK</shortName>
        <shortName evidence="5">HSK</shortName>
        <ecNumber evidence="5 6">2.7.1.39</ecNumber>
    </recommendedName>
</protein>
<dbReference type="InterPro" id="IPR002575">
    <property type="entry name" value="Aminoglycoside_PTrfase"/>
</dbReference>
<evidence type="ECO:0000256" key="5">
    <source>
        <dbReference type="HAMAP-Rule" id="MF_00301"/>
    </source>
</evidence>
<dbReference type="Proteomes" id="UP001430804">
    <property type="component" value="Unassembled WGS sequence"/>
</dbReference>
<proteinExistence type="inferred from homology"/>
<comment type="catalytic activity">
    <reaction evidence="5">
        <text>L-homoserine + ATP = O-phospho-L-homoserine + ADP + H(+)</text>
        <dbReference type="Rhea" id="RHEA:13985"/>
        <dbReference type="ChEBI" id="CHEBI:15378"/>
        <dbReference type="ChEBI" id="CHEBI:30616"/>
        <dbReference type="ChEBI" id="CHEBI:57476"/>
        <dbReference type="ChEBI" id="CHEBI:57590"/>
        <dbReference type="ChEBI" id="CHEBI:456216"/>
        <dbReference type="EC" id="2.7.1.39"/>
    </reaction>
</comment>
<evidence type="ECO:0000313" key="9">
    <source>
        <dbReference type="Proteomes" id="UP001430804"/>
    </source>
</evidence>
<dbReference type="RefSeq" id="WP_219200894.1">
    <property type="nucleotide sequence ID" value="NZ_JAHWQX010000002.1"/>
</dbReference>
<evidence type="ECO:0000256" key="4">
    <source>
        <dbReference type="ARBA" id="ARBA00022840"/>
    </source>
</evidence>
<evidence type="ECO:0000259" key="7">
    <source>
        <dbReference type="Pfam" id="PF01636"/>
    </source>
</evidence>
<dbReference type="InterPro" id="IPR050249">
    <property type="entry name" value="Pseudomonas-type_ThrB"/>
</dbReference>
<dbReference type="PANTHER" id="PTHR21064:SF6">
    <property type="entry name" value="AMINOGLYCOSIDE PHOSPHOTRANSFERASE DOMAIN-CONTAINING PROTEIN"/>
    <property type="match status" value="1"/>
</dbReference>
<evidence type="ECO:0000256" key="6">
    <source>
        <dbReference type="NCBIfam" id="TIGR00938"/>
    </source>
</evidence>
<evidence type="ECO:0000313" key="8">
    <source>
        <dbReference type="EMBL" id="MBW3096929.1"/>
    </source>
</evidence>
<keyword evidence="3 5" id="KW-0418">Kinase</keyword>
<dbReference type="EMBL" id="JAHWQX010000002">
    <property type="protein sequence ID" value="MBW3096929.1"/>
    <property type="molecule type" value="Genomic_DNA"/>
</dbReference>
<dbReference type="InterPro" id="IPR005280">
    <property type="entry name" value="Homoserine_kinase_II"/>
</dbReference>
<dbReference type="CDD" id="cd05153">
    <property type="entry name" value="HomoserineK_II"/>
    <property type="match status" value="1"/>
</dbReference>
<keyword evidence="2 5" id="KW-0547">Nucleotide-binding</keyword>
<dbReference type="PANTHER" id="PTHR21064">
    <property type="entry name" value="AMINOGLYCOSIDE PHOSPHOTRANSFERASE DOMAIN-CONTAINING PROTEIN-RELATED"/>
    <property type="match status" value="1"/>
</dbReference>
<reference evidence="8" key="1">
    <citation type="submission" date="2021-07" db="EMBL/GenBank/DDBJ databases">
        <title>Pseudohoeflea marina sp. nov. a polyhydroxyalcanoate-producing bacterium.</title>
        <authorList>
            <person name="Zheng W."/>
            <person name="Yu S."/>
            <person name="Huang Y."/>
        </authorList>
    </citation>
    <scope>NUCLEOTIDE SEQUENCE</scope>
    <source>
        <strain evidence="8">DP4N28-3</strain>
    </source>
</reference>
<evidence type="ECO:0000256" key="1">
    <source>
        <dbReference type="ARBA" id="ARBA00022679"/>
    </source>
</evidence>
<keyword evidence="1 5" id="KW-0808">Transferase</keyword>
<evidence type="ECO:0000256" key="2">
    <source>
        <dbReference type="ARBA" id="ARBA00022741"/>
    </source>
</evidence>
<dbReference type="EC" id="2.7.1.39" evidence="5 6"/>
<dbReference type="NCBIfam" id="TIGR00938">
    <property type="entry name" value="thrB_alt"/>
    <property type="match status" value="1"/>
</dbReference>
<keyword evidence="5" id="KW-0791">Threonine biosynthesis</keyword>
<dbReference type="HAMAP" id="MF_00301">
    <property type="entry name" value="Homoser_kinase_2"/>
    <property type="match status" value="1"/>
</dbReference>
<sequence length="343" mass="37259">MAVYTDVTEEDLCALLAAYDVGTLLSYKGIAEGVENSNYLLRTSADTFILTLYEKRVNPDDLPFFLGLMDHLAANGLTCPQPIRRRDGAALSTLAGRPAALISFLDGAWPRKPTAAHCREVGRALARMHLAGEGFALHRENALSVEGWRPLWNQASDRADEVEPGLGAEIEAELTRLEAAWPAPPSGDASADALPAGIIHADLFPDNVFFIGERLSGLIDFYFACNDLLAYDLGIALNAWCFEADGAFNLTKGMALLDGYQSRRPLTPAESDVLPLLARGAALRFLLTRLYDWLATPPGALVVKKDPLEYLRKLRFHQGVQNASGYGLRPAAKSRQAQGTSSS</sequence>
<dbReference type="NCBIfam" id="NF003558">
    <property type="entry name" value="PRK05231.1"/>
    <property type="match status" value="1"/>
</dbReference>
<accession>A0ABS6WPD1</accession>
<evidence type="ECO:0000256" key="3">
    <source>
        <dbReference type="ARBA" id="ARBA00022777"/>
    </source>
</evidence>
<comment type="pathway">
    <text evidence="5">Amino-acid biosynthesis; L-threonine biosynthesis; L-threonine from L-aspartate: step 4/5.</text>
</comment>
<organism evidence="8 9">
    <name type="scientific">Pseudohoeflea coraliihabitans</name>
    <dbReference type="NCBI Taxonomy" id="2860393"/>
    <lineage>
        <taxon>Bacteria</taxon>
        <taxon>Pseudomonadati</taxon>
        <taxon>Pseudomonadota</taxon>
        <taxon>Alphaproteobacteria</taxon>
        <taxon>Hyphomicrobiales</taxon>
        <taxon>Rhizobiaceae</taxon>
        <taxon>Pseudohoeflea</taxon>
    </lineage>
</organism>
<dbReference type="Pfam" id="PF01636">
    <property type="entry name" value="APH"/>
    <property type="match status" value="1"/>
</dbReference>
<comment type="caution">
    <text evidence="8">The sequence shown here is derived from an EMBL/GenBank/DDBJ whole genome shotgun (WGS) entry which is preliminary data.</text>
</comment>
<keyword evidence="4 5" id="KW-0067">ATP-binding</keyword>
<dbReference type="GO" id="GO:0004413">
    <property type="term" value="F:homoserine kinase activity"/>
    <property type="evidence" value="ECO:0007669"/>
    <property type="project" value="UniProtKB-EC"/>
</dbReference>
<keyword evidence="9" id="KW-1185">Reference proteome</keyword>
<name>A0ABS6WPD1_9HYPH</name>